<dbReference type="PATRIC" id="fig|328812.4.peg.1421"/>
<name>A0A0J6CQP0_9BACT</name>
<gene>
    <name evidence="1" type="ORF">ACM15_06255</name>
</gene>
<sequence length="271" mass="31860">MGKITVKHFLNTKIKPKEIEDKQFYPVYINIIYNKFTTDKKCASEILATNAGYDNYVNNGEWIKGEYKKKNHIGWGLNKELHIIDCAIKVIDDWCIPVNRKSILPLVEEFSHYASKTIINYYYDNIAVQHMMMTDKEFIDDYIGEEDKIRYFEFLLSFAKGNVLGNMSIIKNYTGIDLKGFLNEETIVDMEAIDLITQIEHDEVNKYGEEFYKYDNDWVLTFGEFIYCGYEDKIKAMLAEKSLSYYQSIIDAIKKLINKTIEYNVMFHGIE</sequence>
<reference evidence="1 2" key="1">
    <citation type="submission" date="2015-06" db="EMBL/GenBank/DDBJ databases">
        <title>Draft Genome Sequence of Parabacteroides goldsteinii with Putative Novel Metallo-Beta-Lactamases Isolated from a Blood Culture from a Human Patient.</title>
        <authorList>
            <person name="Krogh T.J."/>
            <person name="Agergaard C.N."/>
            <person name="Moller-Jensen J."/>
            <person name="Justesen U.S."/>
        </authorList>
    </citation>
    <scope>NUCLEOTIDE SEQUENCE [LARGE SCALE GENOMIC DNA]</scope>
    <source>
        <strain evidence="1 2">910340</strain>
    </source>
</reference>
<evidence type="ECO:0000313" key="2">
    <source>
        <dbReference type="Proteomes" id="UP000036166"/>
    </source>
</evidence>
<protein>
    <submittedName>
        <fullName evidence="1">Uncharacterized protein</fullName>
    </submittedName>
</protein>
<dbReference type="EMBL" id="LFJV01000016">
    <property type="protein sequence ID" value="KMM34494.1"/>
    <property type="molecule type" value="Genomic_DNA"/>
</dbReference>
<dbReference type="Proteomes" id="UP000036166">
    <property type="component" value="Unassembled WGS sequence"/>
</dbReference>
<dbReference type="RefSeq" id="WP_048314780.1">
    <property type="nucleotide sequence ID" value="NZ_CAOXUN010000016.1"/>
</dbReference>
<accession>A0A0J6CQP0</accession>
<evidence type="ECO:0000313" key="1">
    <source>
        <dbReference type="EMBL" id="KMM34494.1"/>
    </source>
</evidence>
<proteinExistence type="predicted"/>
<dbReference type="AlphaFoldDB" id="A0A0J6CQP0"/>
<organism evidence="1 2">
    <name type="scientific">Parabacteroides goldsteinii</name>
    <dbReference type="NCBI Taxonomy" id="328812"/>
    <lineage>
        <taxon>Bacteria</taxon>
        <taxon>Pseudomonadati</taxon>
        <taxon>Bacteroidota</taxon>
        <taxon>Bacteroidia</taxon>
        <taxon>Bacteroidales</taxon>
        <taxon>Tannerellaceae</taxon>
        <taxon>Parabacteroides</taxon>
    </lineage>
</organism>
<comment type="caution">
    <text evidence="1">The sequence shown here is derived from an EMBL/GenBank/DDBJ whole genome shotgun (WGS) entry which is preliminary data.</text>
</comment>